<dbReference type="Proteomes" id="UP000325081">
    <property type="component" value="Unassembled WGS sequence"/>
</dbReference>
<reference evidence="2" key="1">
    <citation type="journal article" date="2019" name="Curr. Biol.">
        <title>Genome Sequence of Striga asiatica Provides Insight into the Evolution of Plant Parasitism.</title>
        <authorList>
            <person name="Yoshida S."/>
            <person name="Kim S."/>
            <person name="Wafula E.K."/>
            <person name="Tanskanen J."/>
            <person name="Kim Y.M."/>
            <person name="Honaas L."/>
            <person name="Yang Z."/>
            <person name="Spallek T."/>
            <person name="Conn C.E."/>
            <person name="Ichihashi Y."/>
            <person name="Cheong K."/>
            <person name="Cui S."/>
            <person name="Der J.P."/>
            <person name="Gundlach H."/>
            <person name="Jiao Y."/>
            <person name="Hori C."/>
            <person name="Ishida J.K."/>
            <person name="Kasahara H."/>
            <person name="Kiba T."/>
            <person name="Kim M.S."/>
            <person name="Koo N."/>
            <person name="Laohavisit A."/>
            <person name="Lee Y.H."/>
            <person name="Lumba S."/>
            <person name="McCourt P."/>
            <person name="Mortimer J.C."/>
            <person name="Mutuku J.M."/>
            <person name="Nomura T."/>
            <person name="Sasaki-Sekimoto Y."/>
            <person name="Seto Y."/>
            <person name="Wang Y."/>
            <person name="Wakatake T."/>
            <person name="Sakakibara H."/>
            <person name="Demura T."/>
            <person name="Yamaguchi S."/>
            <person name="Yoneyama K."/>
            <person name="Manabe R.I."/>
            <person name="Nelson D.C."/>
            <person name="Schulman A.H."/>
            <person name="Timko M.P."/>
            <person name="dePamphilis C.W."/>
            <person name="Choi D."/>
            <person name="Shirasu K."/>
        </authorList>
    </citation>
    <scope>NUCLEOTIDE SEQUENCE [LARGE SCALE GENOMIC DNA]</scope>
    <source>
        <strain evidence="2">cv. UVA1</strain>
    </source>
</reference>
<dbReference type="EMBL" id="BKCP01004960">
    <property type="protein sequence ID" value="GER34834.1"/>
    <property type="molecule type" value="Genomic_DNA"/>
</dbReference>
<keyword evidence="1" id="KW-0560">Oxidoreductase</keyword>
<gene>
    <name evidence="1" type="ORF">STAS_11091</name>
</gene>
<keyword evidence="2" id="KW-1185">Reference proteome</keyword>
<evidence type="ECO:0000313" key="2">
    <source>
        <dbReference type="Proteomes" id="UP000325081"/>
    </source>
</evidence>
<accession>A0A5A7PPZ9</accession>
<keyword evidence="1" id="KW-0503">Monooxygenase</keyword>
<comment type="caution">
    <text evidence="1">The sequence shown here is derived from an EMBL/GenBank/DDBJ whole genome shotgun (WGS) entry which is preliminary data.</text>
</comment>
<sequence length="144" mass="15216">MQSAAQKFLGVSNDDSKLKSKINYSQHKKMQRGSSDIVVDTNIGVDVAGIGGVQVEFIVIIVDEVAVAEQVDGCETGGNANNIGVTQGAGVASDDGLAVNTRPKRQTNATSAIKSPFKERLVDVNSKLDAKEKMVDVSYNNSDS</sequence>
<name>A0A5A7PPZ9_STRAF</name>
<evidence type="ECO:0000313" key="1">
    <source>
        <dbReference type="EMBL" id="GER34834.1"/>
    </source>
</evidence>
<dbReference type="AlphaFoldDB" id="A0A5A7PPZ9"/>
<protein>
    <submittedName>
        <fullName evidence="1">Flavin-dependent monooxygenase 1</fullName>
    </submittedName>
</protein>
<dbReference type="GO" id="GO:0004497">
    <property type="term" value="F:monooxygenase activity"/>
    <property type="evidence" value="ECO:0007669"/>
    <property type="project" value="UniProtKB-KW"/>
</dbReference>
<proteinExistence type="predicted"/>
<organism evidence="1 2">
    <name type="scientific">Striga asiatica</name>
    <name type="common">Asiatic witchweed</name>
    <name type="synonym">Buchnera asiatica</name>
    <dbReference type="NCBI Taxonomy" id="4170"/>
    <lineage>
        <taxon>Eukaryota</taxon>
        <taxon>Viridiplantae</taxon>
        <taxon>Streptophyta</taxon>
        <taxon>Embryophyta</taxon>
        <taxon>Tracheophyta</taxon>
        <taxon>Spermatophyta</taxon>
        <taxon>Magnoliopsida</taxon>
        <taxon>eudicotyledons</taxon>
        <taxon>Gunneridae</taxon>
        <taxon>Pentapetalae</taxon>
        <taxon>asterids</taxon>
        <taxon>lamiids</taxon>
        <taxon>Lamiales</taxon>
        <taxon>Orobanchaceae</taxon>
        <taxon>Buchnereae</taxon>
        <taxon>Striga</taxon>
    </lineage>
</organism>